<proteinExistence type="inferred from homology"/>
<keyword evidence="5" id="KW-0687">Ribonucleoprotein</keyword>
<dbReference type="GO" id="GO:0005763">
    <property type="term" value="C:mitochondrial small ribosomal subunit"/>
    <property type="evidence" value="ECO:0007669"/>
    <property type="project" value="InterPro"/>
</dbReference>
<keyword evidence="10" id="KW-1185">Reference proteome</keyword>
<protein>
    <recommendedName>
        <fullName evidence="6">Small ribosomal subunit protein uS10m</fullName>
    </recommendedName>
    <alternativeName>
        <fullName evidence="7">28S ribosomal protein S10, mitochondrial</fullName>
    </alternativeName>
</protein>
<evidence type="ECO:0000256" key="3">
    <source>
        <dbReference type="ARBA" id="ARBA00022980"/>
    </source>
</evidence>
<evidence type="ECO:0000256" key="7">
    <source>
        <dbReference type="ARBA" id="ARBA00035544"/>
    </source>
</evidence>
<evidence type="ECO:0000259" key="8">
    <source>
        <dbReference type="SMART" id="SM01403"/>
    </source>
</evidence>
<evidence type="ECO:0000256" key="4">
    <source>
        <dbReference type="ARBA" id="ARBA00023128"/>
    </source>
</evidence>
<evidence type="ECO:0000256" key="1">
    <source>
        <dbReference type="ARBA" id="ARBA00004173"/>
    </source>
</evidence>
<gene>
    <name evidence="9" type="ORF">PYW07_010128</name>
</gene>
<reference evidence="9" key="1">
    <citation type="submission" date="2023-03" db="EMBL/GenBank/DDBJ databases">
        <title>Chromosome-level genomes of two armyworms, Mythimna separata and Mythimna loreyi, provide insights into the biosynthesis and reception of sex pheromones.</title>
        <authorList>
            <person name="Zhao H."/>
        </authorList>
    </citation>
    <scope>NUCLEOTIDE SEQUENCE</scope>
    <source>
        <strain evidence="9">BeijingLab</strain>
        <tissue evidence="9">Pupa</tissue>
    </source>
</reference>
<evidence type="ECO:0000313" key="10">
    <source>
        <dbReference type="Proteomes" id="UP001231518"/>
    </source>
</evidence>
<comment type="subcellular location">
    <subcellularLocation>
        <location evidence="1">Mitochondrion</location>
    </subcellularLocation>
</comment>
<dbReference type="AlphaFoldDB" id="A0AAD7YGW9"/>
<dbReference type="EMBL" id="JARGEI010000018">
    <property type="protein sequence ID" value="KAJ8715646.1"/>
    <property type="molecule type" value="Genomic_DNA"/>
</dbReference>
<feature type="domain" description="Small ribosomal subunit protein uS10" evidence="8">
    <location>
        <begin position="58"/>
        <end position="156"/>
    </location>
</feature>
<accession>A0AAD7YGW9</accession>
<evidence type="ECO:0000313" key="9">
    <source>
        <dbReference type="EMBL" id="KAJ8715646.1"/>
    </source>
</evidence>
<dbReference type="InterPro" id="IPR036838">
    <property type="entry name" value="Ribosomal_uS10_dom_sf"/>
</dbReference>
<dbReference type="InterPro" id="IPR040055">
    <property type="entry name" value="Ribosomal_uS10m"/>
</dbReference>
<evidence type="ECO:0000256" key="2">
    <source>
        <dbReference type="ARBA" id="ARBA00007102"/>
    </source>
</evidence>
<dbReference type="PANTHER" id="PTHR13334">
    <property type="entry name" value="MITOCHONDRIAL 28S RIBOSOMAL PROTEIN S10"/>
    <property type="match status" value="1"/>
</dbReference>
<evidence type="ECO:0000256" key="6">
    <source>
        <dbReference type="ARBA" id="ARBA00035261"/>
    </source>
</evidence>
<dbReference type="SMART" id="SM01403">
    <property type="entry name" value="Ribosomal_S10"/>
    <property type="match status" value="1"/>
</dbReference>
<comment type="caution">
    <text evidence="9">The sequence shown here is derived from an EMBL/GenBank/DDBJ whole genome shotgun (WGS) entry which is preliminary data.</text>
</comment>
<dbReference type="PANTHER" id="PTHR13334:SF4">
    <property type="entry name" value="SMALL RIBOSOMAL SUBUNIT PROTEIN US10M"/>
    <property type="match status" value="1"/>
</dbReference>
<dbReference type="Proteomes" id="UP001231518">
    <property type="component" value="Chromosome 24"/>
</dbReference>
<comment type="similarity">
    <text evidence="2">Belongs to the universal ribosomal protein uS10 family.</text>
</comment>
<organism evidence="9 10">
    <name type="scientific">Mythimna separata</name>
    <name type="common">Oriental armyworm</name>
    <name type="synonym">Pseudaletia separata</name>
    <dbReference type="NCBI Taxonomy" id="271217"/>
    <lineage>
        <taxon>Eukaryota</taxon>
        <taxon>Metazoa</taxon>
        <taxon>Ecdysozoa</taxon>
        <taxon>Arthropoda</taxon>
        <taxon>Hexapoda</taxon>
        <taxon>Insecta</taxon>
        <taxon>Pterygota</taxon>
        <taxon>Neoptera</taxon>
        <taxon>Endopterygota</taxon>
        <taxon>Lepidoptera</taxon>
        <taxon>Glossata</taxon>
        <taxon>Ditrysia</taxon>
        <taxon>Noctuoidea</taxon>
        <taxon>Noctuidae</taxon>
        <taxon>Noctuinae</taxon>
        <taxon>Hadenini</taxon>
        <taxon>Mythimna</taxon>
    </lineage>
</organism>
<dbReference type="InterPro" id="IPR027486">
    <property type="entry name" value="Ribosomal_uS10_dom"/>
</dbReference>
<keyword evidence="3" id="KW-0689">Ribosomal protein</keyword>
<evidence type="ECO:0000256" key="5">
    <source>
        <dbReference type="ARBA" id="ARBA00023274"/>
    </source>
</evidence>
<name>A0AAD7YGW9_MYTSE</name>
<keyword evidence="4" id="KW-0496">Mitochondrion</keyword>
<sequence>MNTIRSLWRSAPMVRAALASNYTIRPLSAATTTVPIQKPVEPVPATTVELDKLYKRVELEMRGIDPAVLLSYTWFCVAAASHLGIEVTKSWALRKAEKERHTLLRCVHIYKKHRVQYEVRTYFRFIHLQRLTGSTCDTYLEYIQRNLPEGCALKVTKVECQKLPDHITPPTNE</sequence>
<dbReference type="Pfam" id="PF00338">
    <property type="entry name" value="Ribosomal_S10"/>
    <property type="match status" value="1"/>
</dbReference>
<dbReference type="SUPFAM" id="SSF54999">
    <property type="entry name" value="Ribosomal protein S10"/>
    <property type="match status" value="1"/>
</dbReference>
<dbReference type="Gene3D" id="3.30.70.600">
    <property type="entry name" value="Ribosomal protein S10 domain"/>
    <property type="match status" value="1"/>
</dbReference>